<organism evidence="17 18">
    <name type="scientific">Arcobacter acticola</name>
    <dbReference type="NCBI Taxonomy" id="1849015"/>
    <lineage>
        <taxon>Bacteria</taxon>
        <taxon>Pseudomonadati</taxon>
        <taxon>Campylobacterota</taxon>
        <taxon>Epsilonproteobacteria</taxon>
        <taxon>Campylobacterales</taxon>
        <taxon>Arcobacteraceae</taxon>
        <taxon>Arcobacter</taxon>
    </lineage>
</organism>
<comment type="subunit">
    <text evidence="5">Heterodimer of a large and a small subunit.</text>
</comment>
<dbReference type="EMBL" id="CP042652">
    <property type="protein sequence ID" value="QKE27299.1"/>
    <property type="molecule type" value="Genomic_DNA"/>
</dbReference>
<comment type="subcellular location">
    <subcellularLocation>
        <location evidence="3">Cell envelope</location>
    </subcellularLocation>
</comment>
<dbReference type="AlphaFoldDB" id="A0A6M8EHI0"/>
<dbReference type="GO" id="GO:0009061">
    <property type="term" value="P:anaerobic respiration"/>
    <property type="evidence" value="ECO:0007669"/>
    <property type="project" value="TreeGrafter"/>
</dbReference>
<reference evidence="17 18" key="1">
    <citation type="submission" date="2019-08" db="EMBL/GenBank/DDBJ databases">
        <title>Complete genome sequence of Arcobacter acticola.</title>
        <authorList>
            <person name="Miller W."/>
        </authorList>
    </citation>
    <scope>NUCLEOTIDE SEQUENCE [LARGE SCALE GENOMIC DNA]</scope>
    <source>
        <strain evidence="17 18">KCTC 52212</strain>
    </source>
</reference>
<evidence type="ECO:0000256" key="8">
    <source>
        <dbReference type="ARBA" id="ARBA00022729"/>
    </source>
</evidence>
<dbReference type="GO" id="GO:0008901">
    <property type="term" value="F:ferredoxin hydrogenase activity"/>
    <property type="evidence" value="ECO:0007669"/>
    <property type="project" value="InterPro"/>
</dbReference>
<keyword evidence="11" id="KW-0411">Iron-sulfur</keyword>
<dbReference type="InterPro" id="IPR027394">
    <property type="entry name" value="Cytochrome-c3_hydrogenase_C"/>
</dbReference>
<evidence type="ECO:0000313" key="18">
    <source>
        <dbReference type="Proteomes" id="UP000503483"/>
    </source>
</evidence>
<dbReference type="PRINTS" id="PR00614">
    <property type="entry name" value="NIHGNASESMLL"/>
</dbReference>
<evidence type="ECO:0000256" key="10">
    <source>
        <dbReference type="ARBA" id="ARBA00023004"/>
    </source>
</evidence>
<dbReference type="GO" id="GO:0046872">
    <property type="term" value="F:metal ion binding"/>
    <property type="evidence" value="ECO:0007669"/>
    <property type="project" value="UniProtKB-KW"/>
</dbReference>
<protein>
    <submittedName>
        <fullName evidence="17">[Ni-Fe] hydrogenase, small subunit/nitrite reductase, large subunit fusion protein</fullName>
    </submittedName>
</protein>
<keyword evidence="7" id="KW-0479">Metal-binding</keyword>
<comment type="cofactor">
    <cofactor evidence="2">
        <name>[4Fe-4S] cluster</name>
        <dbReference type="ChEBI" id="CHEBI:49883"/>
    </cofactor>
</comment>
<dbReference type="InterPro" id="IPR007419">
    <property type="entry name" value="BFD-like_2Fe2S-bd_dom"/>
</dbReference>
<dbReference type="Gene3D" id="4.10.480.10">
    <property type="entry name" value="Cytochrome-c3 hydrogenase, C-terminal domain"/>
    <property type="match status" value="1"/>
</dbReference>
<evidence type="ECO:0000256" key="7">
    <source>
        <dbReference type="ARBA" id="ARBA00022723"/>
    </source>
</evidence>
<evidence type="ECO:0000256" key="2">
    <source>
        <dbReference type="ARBA" id="ARBA00001966"/>
    </source>
</evidence>
<dbReference type="GO" id="GO:0051538">
    <property type="term" value="F:3 iron, 4 sulfur cluster binding"/>
    <property type="evidence" value="ECO:0007669"/>
    <property type="project" value="UniProtKB-KW"/>
</dbReference>
<dbReference type="PANTHER" id="PTHR30013:SF7">
    <property type="entry name" value="HYDROGENASE-2 SMALL CHAIN"/>
    <property type="match status" value="1"/>
</dbReference>
<dbReference type="KEGG" id="paco:AACT_0065"/>
<gene>
    <name evidence="17" type="ORF">AACT_0065</name>
</gene>
<keyword evidence="10" id="KW-0408">Iron</keyword>
<evidence type="ECO:0000259" key="13">
    <source>
        <dbReference type="Pfam" id="PF01058"/>
    </source>
</evidence>
<dbReference type="RefSeq" id="WP_172123875.1">
    <property type="nucleotide sequence ID" value="NZ_CP042652.1"/>
</dbReference>
<sequence>MKLVIIGGGIAAVYFANSILDKDETCEIVMLSDEKYPPYDRVYLCNLIDGKDDSNSIGLQLNAKVQLQLSQTIQSIDKTKKIVYSNNESYNYDKLVIATGSTPVSFLDTNIKNVAVFRSISDCEKIKEYYQTNEVVIVGSGPIALELLETLNEIDCIKSITLLVRNKYLYSKYLSQNAVNIIQNTLLKNKKLNISYEDEIDTDNCLIEDNEIKLLKTKKLNIENPFVIFGIGIKPNVKPFEEFIDIDKGILVNEYMQSSDENIYAIGECAQVEKLDFIAGHVKECTTQSNVAISHILQDDIKKYDLEVTVDMLKVKGFELVEISSPSFSKKYEKIVIESIINNRIDEYFIKDNILVKFLGLNSNIDTEYIEELVLNKENVDIKYLYENRELGKKGRLICPCEHVYNQDLVDLVVSCQINSFAQLKDFSKAGRVCGRCKNDVVKVIESSQHLINNSIPKKTPEEVNREKEIALARKRIDKFKRLHPKNKLDESNLEAALKMVDIAKSEVNSWISMVTADMKLHPAFQEVVEDGVKNLNKIPIIWLELSDCSGNSEAFIKSANPAIEDLIFDYISLDYHELLMSASGDFSETILEDIIKNNKNEYILIVEGAVPLAMDGKFLRIGPKGQTGLELLQSCAKDAALVLAVGSCAFDGGVVAAIPNPTGAVGVAQALNRNDIINLPGCPTNPVNIVGTLLSYMMFEELPLLDKSNRPLWAYEQRVHDNCERRGHYELGEFVEQWGDEGAKHGWCLFQMGCKGPFANVNCPTMKFNQGTSWPVQAGHGCMGCTEAKFFDKFANERVYVQEKEENVDEKISN</sequence>
<dbReference type="InterPro" id="IPR037148">
    <property type="entry name" value="NiFe-Hase_small_C_sf"/>
</dbReference>
<dbReference type="InterPro" id="IPR006137">
    <property type="entry name" value="NADH_UbQ_OxRdtase-like_20kDa"/>
</dbReference>
<comment type="similarity">
    <text evidence="4">Belongs to the [NiFe]/[NiFeSe] hydrogenase small subunit family.</text>
</comment>
<dbReference type="GO" id="GO:0009055">
    <property type="term" value="F:electron transfer activity"/>
    <property type="evidence" value="ECO:0007669"/>
    <property type="project" value="TreeGrafter"/>
</dbReference>
<feature type="domain" description="Cytochrome-c3 hydrogenase C-terminal" evidence="16">
    <location>
        <begin position="716"/>
        <end position="796"/>
    </location>
</feature>
<dbReference type="Pfam" id="PF04324">
    <property type="entry name" value="Fer2_BFD"/>
    <property type="match status" value="1"/>
</dbReference>
<dbReference type="GO" id="GO:0009375">
    <property type="term" value="C:ferredoxin hydrogenase complex"/>
    <property type="evidence" value="ECO:0007669"/>
    <property type="project" value="InterPro"/>
</dbReference>
<name>A0A6M8EHI0_9BACT</name>
<evidence type="ECO:0000313" key="17">
    <source>
        <dbReference type="EMBL" id="QKE27299.1"/>
    </source>
</evidence>
<dbReference type="SUPFAM" id="SSF51905">
    <property type="entry name" value="FAD/NAD(P)-binding domain"/>
    <property type="match status" value="2"/>
</dbReference>
<dbReference type="Proteomes" id="UP000503483">
    <property type="component" value="Chromosome"/>
</dbReference>
<feature type="domain" description="NADH:ubiquinone oxidoreductase-like 20kDa subunit" evidence="13">
    <location>
        <begin position="549"/>
        <end position="696"/>
    </location>
</feature>
<keyword evidence="12" id="KW-0003">3Fe-4S</keyword>
<evidence type="ECO:0000256" key="12">
    <source>
        <dbReference type="ARBA" id="ARBA00023291"/>
    </source>
</evidence>
<dbReference type="PANTHER" id="PTHR30013">
    <property type="entry name" value="NIFE / NIFESE HYDROGENASE SMALL SUBUNIT FAMILY MEMBER"/>
    <property type="match status" value="1"/>
</dbReference>
<dbReference type="GO" id="GO:0051539">
    <property type="term" value="F:4 iron, 4 sulfur cluster binding"/>
    <property type="evidence" value="ECO:0007669"/>
    <property type="project" value="UniProtKB-KW"/>
</dbReference>
<dbReference type="Gene3D" id="3.50.50.60">
    <property type="entry name" value="FAD/NAD(P)-binding domain"/>
    <property type="match status" value="2"/>
</dbReference>
<feature type="domain" description="FAD/NAD(P)-binding" evidence="15">
    <location>
        <begin position="1"/>
        <end position="272"/>
    </location>
</feature>
<evidence type="ECO:0000259" key="14">
    <source>
        <dbReference type="Pfam" id="PF04324"/>
    </source>
</evidence>
<evidence type="ECO:0000259" key="16">
    <source>
        <dbReference type="Pfam" id="PF14720"/>
    </source>
</evidence>
<dbReference type="Pfam" id="PF14720">
    <property type="entry name" value="NiFe_hyd_SSU_C"/>
    <property type="match status" value="1"/>
</dbReference>
<evidence type="ECO:0000256" key="1">
    <source>
        <dbReference type="ARBA" id="ARBA00001927"/>
    </source>
</evidence>
<dbReference type="NCBIfam" id="TIGR00391">
    <property type="entry name" value="hydA"/>
    <property type="match status" value="1"/>
</dbReference>
<dbReference type="Pfam" id="PF01058">
    <property type="entry name" value="Oxidored_q6"/>
    <property type="match status" value="1"/>
</dbReference>
<evidence type="ECO:0000256" key="4">
    <source>
        <dbReference type="ARBA" id="ARBA00006605"/>
    </source>
</evidence>
<accession>A0A6M8EHI0</accession>
<dbReference type="Gene3D" id="3.40.50.700">
    <property type="entry name" value="NADH:ubiquinone oxidoreductase-like, 20kDa subunit"/>
    <property type="match status" value="1"/>
</dbReference>
<evidence type="ECO:0000256" key="5">
    <source>
        <dbReference type="ARBA" id="ARBA00011771"/>
    </source>
</evidence>
<proteinExistence type="inferred from homology"/>
<dbReference type="GO" id="GO:0016020">
    <property type="term" value="C:membrane"/>
    <property type="evidence" value="ECO:0007669"/>
    <property type="project" value="TreeGrafter"/>
</dbReference>
<dbReference type="InterPro" id="IPR037024">
    <property type="entry name" value="NiFe_Hase_small_N_sf"/>
</dbReference>
<dbReference type="Pfam" id="PF07992">
    <property type="entry name" value="Pyr_redox_2"/>
    <property type="match status" value="1"/>
</dbReference>
<dbReference type="GO" id="GO:0044569">
    <property type="term" value="C:[Ni-Fe] hydrogenase complex"/>
    <property type="evidence" value="ECO:0007669"/>
    <property type="project" value="TreeGrafter"/>
</dbReference>
<evidence type="ECO:0000256" key="9">
    <source>
        <dbReference type="ARBA" id="ARBA00023002"/>
    </source>
</evidence>
<dbReference type="InterPro" id="IPR001821">
    <property type="entry name" value="NiFe_hydrogenase_ssu"/>
</dbReference>
<evidence type="ECO:0000256" key="3">
    <source>
        <dbReference type="ARBA" id="ARBA00004196"/>
    </source>
</evidence>
<feature type="domain" description="BFD-like [2Fe-2S]-binding" evidence="14">
    <location>
        <begin position="397"/>
        <end position="446"/>
    </location>
</feature>
<keyword evidence="9" id="KW-0560">Oxidoreductase</keyword>
<dbReference type="InterPro" id="IPR036188">
    <property type="entry name" value="FAD/NAD-bd_sf"/>
</dbReference>
<dbReference type="GO" id="GO:0030313">
    <property type="term" value="C:cell envelope"/>
    <property type="evidence" value="ECO:0007669"/>
    <property type="project" value="UniProtKB-SubCell"/>
</dbReference>
<evidence type="ECO:0000259" key="15">
    <source>
        <dbReference type="Pfam" id="PF07992"/>
    </source>
</evidence>
<keyword evidence="18" id="KW-1185">Reference proteome</keyword>
<evidence type="ECO:0000256" key="6">
    <source>
        <dbReference type="ARBA" id="ARBA00022485"/>
    </source>
</evidence>
<evidence type="ECO:0000256" key="11">
    <source>
        <dbReference type="ARBA" id="ARBA00023014"/>
    </source>
</evidence>
<dbReference type="InterPro" id="IPR023753">
    <property type="entry name" value="FAD/NAD-binding_dom"/>
</dbReference>
<comment type="cofactor">
    <cofactor evidence="1">
        <name>[3Fe-4S] cluster</name>
        <dbReference type="ChEBI" id="CHEBI:21137"/>
    </cofactor>
</comment>
<dbReference type="SUPFAM" id="SSF56770">
    <property type="entry name" value="HydA/Nqo6-like"/>
    <property type="match status" value="1"/>
</dbReference>
<keyword evidence="8" id="KW-0732">Signal</keyword>
<keyword evidence="6" id="KW-0004">4Fe-4S</keyword>